<reference evidence="2" key="1">
    <citation type="submission" date="2012-11" db="EMBL/GenBank/DDBJ databases">
        <authorList>
            <person name="Lucero-Rivera Y.E."/>
            <person name="Tovar-Ramirez D."/>
        </authorList>
    </citation>
    <scope>NUCLEOTIDE SEQUENCE</scope>
    <source>
        <tissue evidence="2">Salivary gland</tissue>
    </source>
</reference>
<dbReference type="SUPFAM" id="SSF57567">
    <property type="entry name" value="Serine protease inhibitors"/>
    <property type="match status" value="1"/>
</dbReference>
<feature type="signal peptide" evidence="1">
    <location>
        <begin position="1"/>
        <end position="25"/>
    </location>
</feature>
<reference evidence="2" key="2">
    <citation type="journal article" date="2015" name="J. Proteomics">
        <title>Sexual differences in the sialomes of the zebra tick, Rhipicephalus pulchellus.</title>
        <authorList>
            <person name="Tan A.W."/>
            <person name="Francischetti I.M."/>
            <person name="Slovak M."/>
            <person name="Kini R.M."/>
            <person name="Ribeiro J.M."/>
        </authorList>
    </citation>
    <scope>NUCLEOTIDE SEQUENCE</scope>
    <source>
        <tissue evidence="2">Salivary gland</tissue>
    </source>
</reference>
<keyword evidence="1" id="KW-0732">Signal</keyword>
<dbReference type="InterPro" id="IPR036084">
    <property type="entry name" value="Ser_inhib-like_sf"/>
</dbReference>
<name>L7MAE7_RHIPC</name>
<organism evidence="2">
    <name type="scientific">Rhipicephalus pulchellus</name>
    <name type="common">Yellow backed tick</name>
    <name type="synonym">Dermacentor pulchellus</name>
    <dbReference type="NCBI Taxonomy" id="72859"/>
    <lineage>
        <taxon>Eukaryota</taxon>
        <taxon>Metazoa</taxon>
        <taxon>Ecdysozoa</taxon>
        <taxon>Arthropoda</taxon>
        <taxon>Chelicerata</taxon>
        <taxon>Arachnida</taxon>
        <taxon>Acari</taxon>
        <taxon>Parasitiformes</taxon>
        <taxon>Ixodida</taxon>
        <taxon>Ixodoidea</taxon>
        <taxon>Ixodidae</taxon>
        <taxon>Rhipicephalinae</taxon>
        <taxon>Rhipicephalus</taxon>
        <taxon>Rhipicephalus</taxon>
    </lineage>
</organism>
<dbReference type="CDD" id="cd19941">
    <property type="entry name" value="TIL"/>
    <property type="match status" value="1"/>
</dbReference>
<proteinExistence type="evidence at transcript level"/>
<protein>
    <submittedName>
        <fullName evidence="2">Putative similar to chymotrypsin-elastase inhibitor ixodidin</fullName>
    </submittedName>
</protein>
<dbReference type="AlphaFoldDB" id="L7MAE7"/>
<evidence type="ECO:0000313" key="2">
    <source>
        <dbReference type="EMBL" id="JAA60857.1"/>
    </source>
</evidence>
<dbReference type="Gene3D" id="2.10.25.10">
    <property type="entry name" value="Laminin"/>
    <property type="match status" value="1"/>
</dbReference>
<dbReference type="EMBL" id="GACK01004177">
    <property type="protein sequence ID" value="JAA60857.1"/>
    <property type="molecule type" value="mRNA"/>
</dbReference>
<feature type="chain" id="PRO_5003981990" evidence="1">
    <location>
        <begin position="26"/>
        <end position="101"/>
    </location>
</feature>
<accession>L7MAE7</accession>
<sequence>MAWNSQLYAALWLTAIVLLLNTGRGHDAEAALEKIKKSCKPGEVYSCISGTARPECGENKCGVEKTRAVCDKMCARGCWCQGKMYRRQRDHKCVPKHECLL</sequence>
<evidence type="ECO:0000256" key="1">
    <source>
        <dbReference type="SAM" id="SignalP"/>
    </source>
</evidence>